<dbReference type="EMBL" id="CP047340">
    <property type="protein sequence ID" value="QIF90379.1"/>
    <property type="molecule type" value="Genomic_DNA"/>
</dbReference>
<protein>
    <submittedName>
        <fullName evidence="1">Uncharacterized protein</fullName>
    </submittedName>
</protein>
<keyword evidence="2" id="KW-1185">Reference proteome</keyword>
<dbReference type="Proteomes" id="UP000501338">
    <property type="component" value="Chromosome"/>
</dbReference>
<sequence length="55" mass="6032">MCVGRDTKFARYTSIGAELNKSLQLIATIITYHYVNQVASSLFLAVKIGIDLLNG</sequence>
<evidence type="ECO:0000313" key="1">
    <source>
        <dbReference type="EMBL" id="QIF90379.1"/>
    </source>
</evidence>
<dbReference type="RefSeq" id="WP_156733195.1">
    <property type="nucleotide sequence ID" value="NZ_CP045008.1"/>
</dbReference>
<gene>
    <name evidence="1" type="ORF">GTH23_10170</name>
</gene>
<organism evidence="1 2">
    <name type="scientific">Proteus terrae subsp. cibarius</name>
    <dbReference type="NCBI Taxonomy" id="626774"/>
    <lineage>
        <taxon>Bacteria</taxon>
        <taxon>Pseudomonadati</taxon>
        <taxon>Pseudomonadota</taxon>
        <taxon>Gammaproteobacteria</taxon>
        <taxon>Enterobacterales</taxon>
        <taxon>Morganellaceae</taxon>
        <taxon>Proteus</taxon>
    </lineage>
</organism>
<evidence type="ECO:0000313" key="2">
    <source>
        <dbReference type="Proteomes" id="UP000501338"/>
    </source>
</evidence>
<name>A0ABX6JMH0_9GAMM</name>
<proteinExistence type="predicted"/>
<accession>A0ABX6JMH0</accession>
<reference evidence="1 2" key="1">
    <citation type="submission" date="2020-01" db="EMBL/GenBank/DDBJ databases">
        <title>The genomic epidemiology of tigecycline resistance gene tet(X) variants in a swine farm in China.</title>
        <authorList>
            <person name="Peng K."/>
            <person name="Li R."/>
        </authorList>
    </citation>
    <scope>NUCLEOTIDE SEQUENCE [LARGE SCALE GENOMIC DNA]</scope>
    <source>
        <strain evidence="1 2">ZF1</strain>
    </source>
</reference>